<name>A0ABT7ZYS0_9FLAO</name>
<dbReference type="Pfam" id="PF09697">
    <property type="entry name" value="Porph_ging"/>
    <property type="match status" value="1"/>
</dbReference>
<dbReference type="EMBL" id="JASDDK010000006">
    <property type="protein sequence ID" value="MDN3493898.1"/>
    <property type="molecule type" value="Genomic_DNA"/>
</dbReference>
<dbReference type="NCBIfam" id="TIGR01200">
    <property type="entry name" value="GLPGLI"/>
    <property type="match status" value="1"/>
</dbReference>
<dbReference type="RefSeq" id="WP_290207582.1">
    <property type="nucleotide sequence ID" value="NZ_JASDDK010000006.1"/>
</dbReference>
<keyword evidence="2" id="KW-1185">Reference proteome</keyword>
<protein>
    <submittedName>
        <fullName evidence="1">GLPGLI family protein</fullName>
    </submittedName>
</protein>
<gene>
    <name evidence="1" type="ORF">QMA06_14320</name>
</gene>
<proteinExistence type="predicted"/>
<accession>A0ABT7ZYS0</accession>
<dbReference type="InterPro" id="IPR005901">
    <property type="entry name" value="GLPGLI"/>
</dbReference>
<evidence type="ECO:0000313" key="2">
    <source>
        <dbReference type="Proteomes" id="UP001231197"/>
    </source>
</evidence>
<sequence length="287" mass="32623">MKSLFFKFTAILLTLGLSSLSDMEENINTQSFQGKAYYLSKSKMDLGTWGSRLSEGQKKEIEARMKNRLQKSYVLTFNKEESFFNEEDKLDAMSGATDSWGKNFAPGDQYKNVKTNSQIQNQEFYGKNFLVNDSLQPITWIMGKETKQIGNYLCFKATASIPSDELTWFNFSWSKLRNTNSTKAKTDSIQGDSKTDEIAMTDVEAWYAPQIPVSHGPLEYWGLPGLILEVSSGNTTMLCTKIVMNPEDKMEIKAPEKGTLVTKMEYQEIISKKMQEFRNNRGGRGRG</sequence>
<dbReference type="Proteomes" id="UP001231197">
    <property type="component" value="Unassembled WGS sequence"/>
</dbReference>
<reference evidence="1 2" key="1">
    <citation type="journal article" date="2023" name="Int. J. Syst. Evol. Microbiol.">
        <title>Winogradskyella bathintestinalis sp. nov., isolated from the intestine of the deep-sea loosejaw dragonfish, Malacosteus niger.</title>
        <authorList>
            <person name="Uniacke-Lowe S."/>
            <person name="Johnson C.N."/>
            <person name="Stanton C."/>
            <person name="Hill C."/>
            <person name="Ross P."/>
        </authorList>
    </citation>
    <scope>NUCLEOTIDE SEQUENCE [LARGE SCALE GENOMIC DNA]</scope>
    <source>
        <strain evidence="1 2">APC 3343</strain>
    </source>
</reference>
<organism evidence="1 2">
    <name type="scientific">Winogradskyella bathintestinalis</name>
    <dbReference type="NCBI Taxonomy" id="3035208"/>
    <lineage>
        <taxon>Bacteria</taxon>
        <taxon>Pseudomonadati</taxon>
        <taxon>Bacteroidota</taxon>
        <taxon>Flavobacteriia</taxon>
        <taxon>Flavobacteriales</taxon>
        <taxon>Flavobacteriaceae</taxon>
        <taxon>Winogradskyella</taxon>
    </lineage>
</organism>
<comment type="caution">
    <text evidence="1">The sequence shown here is derived from an EMBL/GenBank/DDBJ whole genome shotgun (WGS) entry which is preliminary data.</text>
</comment>
<evidence type="ECO:0000313" key="1">
    <source>
        <dbReference type="EMBL" id="MDN3493898.1"/>
    </source>
</evidence>